<gene>
    <name evidence="3" type="ORF">PT015_23445</name>
</gene>
<evidence type="ECO:0000313" key="4">
    <source>
        <dbReference type="Proteomes" id="UP001236585"/>
    </source>
</evidence>
<organism evidence="3 4">
    <name type="scientific">Candidatus Mycobacterium wuenschmannii</name>
    <dbReference type="NCBI Taxonomy" id="3027808"/>
    <lineage>
        <taxon>Bacteria</taxon>
        <taxon>Bacillati</taxon>
        <taxon>Actinomycetota</taxon>
        <taxon>Actinomycetes</taxon>
        <taxon>Mycobacteriales</taxon>
        <taxon>Mycobacteriaceae</taxon>
        <taxon>Mycobacterium</taxon>
    </lineage>
</organism>
<dbReference type="RefSeq" id="WP_285187628.1">
    <property type="nucleotide sequence ID" value="NZ_CP126981.1"/>
</dbReference>
<evidence type="ECO:0000256" key="1">
    <source>
        <dbReference type="SAM" id="MobiDB-lite"/>
    </source>
</evidence>
<accession>A0ABY8VY75</accession>
<feature type="region of interest" description="Disordered" evidence="1">
    <location>
        <begin position="1"/>
        <end position="30"/>
    </location>
</feature>
<dbReference type="EMBL" id="CP126981">
    <property type="protein sequence ID" value="WIM87749.1"/>
    <property type="molecule type" value="Genomic_DNA"/>
</dbReference>
<evidence type="ECO:0000259" key="2">
    <source>
        <dbReference type="PROSITE" id="PS51340"/>
    </source>
</evidence>
<sequence length="218" mass="23759">MHVLSVNVARPRTNPDPRAQSPLTGIDKKPVEDAVAVRAPGHSQSDASGLIGDTIGNPKLHGGPDQAVYAYAREDLDTWQDQLGVRLDNGMFGENLTTVGVDLTQTRIGERWRIGSGTLLLEVTAPRTPCRTFASFLDRPRWIKTFTDAGVPGAYFRVLNPGEVRAGDAITIEYRPEHDVTIGLVFTARMKDPSLAPELLKADALSAELKSFARQRAT</sequence>
<reference evidence="3 4" key="1">
    <citation type="journal article" date="2023" name="Microbiol. Resour. Announc.">
        <title>Complete Genome Sequence of Mycobacterium wuenschmanii, a novel Nontuberculous Mycobacterium Isolated from a captive population of Amazon Milk Frogs.</title>
        <authorList>
            <person name="Hicks J."/>
            <person name="Zeineldin M."/>
            <person name="Ward H."/>
            <person name="Wuenschmann A."/>
            <person name="Camp P."/>
            <person name="Farrell D."/>
            <person name="Lehman K."/>
            <person name="Thacker T."/>
            <person name="Cuthbert E."/>
        </authorList>
    </citation>
    <scope>NUCLEOTIDE SEQUENCE [LARGE SCALE GENOMIC DNA]</scope>
    <source>
        <strain evidence="3 4">Wuenschmanii</strain>
    </source>
</reference>
<dbReference type="InterPro" id="IPR011037">
    <property type="entry name" value="Pyrv_Knase-like_insert_dom_sf"/>
</dbReference>
<evidence type="ECO:0000313" key="3">
    <source>
        <dbReference type="EMBL" id="WIM87749.1"/>
    </source>
</evidence>
<proteinExistence type="predicted"/>
<dbReference type="PROSITE" id="PS51340">
    <property type="entry name" value="MOSC"/>
    <property type="match status" value="1"/>
</dbReference>
<dbReference type="Pfam" id="PF03473">
    <property type="entry name" value="MOSC"/>
    <property type="match status" value="1"/>
</dbReference>
<dbReference type="PANTHER" id="PTHR30212:SF2">
    <property type="entry name" value="PROTEIN YIIM"/>
    <property type="match status" value="1"/>
</dbReference>
<dbReference type="SUPFAM" id="SSF50800">
    <property type="entry name" value="PK beta-barrel domain-like"/>
    <property type="match status" value="1"/>
</dbReference>
<dbReference type="InterPro" id="IPR005302">
    <property type="entry name" value="MoCF_Sase_C"/>
</dbReference>
<dbReference type="Gene3D" id="2.40.33.20">
    <property type="entry name" value="PK beta-barrel domain-like"/>
    <property type="match status" value="1"/>
</dbReference>
<keyword evidence="4" id="KW-1185">Reference proteome</keyword>
<dbReference type="InterPro" id="IPR052353">
    <property type="entry name" value="Benzoxazolinone_Detox_Enz"/>
</dbReference>
<protein>
    <submittedName>
        <fullName evidence="3">MOSC domain-containing protein</fullName>
    </submittedName>
</protein>
<dbReference type="Proteomes" id="UP001236585">
    <property type="component" value="Chromosome"/>
</dbReference>
<name>A0ABY8VY75_9MYCO</name>
<dbReference type="PANTHER" id="PTHR30212">
    <property type="entry name" value="PROTEIN YIIM"/>
    <property type="match status" value="1"/>
</dbReference>
<feature type="domain" description="MOSC" evidence="2">
    <location>
        <begin position="29"/>
        <end position="173"/>
    </location>
</feature>